<dbReference type="SUPFAM" id="SSF56059">
    <property type="entry name" value="Glutathione synthetase ATP-binding domain-like"/>
    <property type="match status" value="1"/>
</dbReference>
<comment type="caution">
    <text evidence="1">The sequence shown here is derived from an EMBL/GenBank/DDBJ whole genome shotgun (WGS) entry which is preliminary data.</text>
</comment>
<dbReference type="Proteomes" id="UP000017837">
    <property type="component" value="Unassembled WGS sequence"/>
</dbReference>
<protein>
    <recommendedName>
        <fullName evidence="3">ATP-grasp domain-containing protein</fullName>
    </recommendedName>
</protein>
<keyword evidence="2" id="KW-1185">Reference proteome</keyword>
<dbReference type="eggNOG" id="COG0189">
    <property type="taxonomic scope" value="Bacteria"/>
</dbReference>
<dbReference type="PATRIC" id="fig|1121022.4.peg.3672"/>
<gene>
    <name evidence="1" type="ORF">ABENE_17960</name>
</gene>
<organism evidence="1 2">
    <name type="scientific">Asticcacaulis benevestitus DSM 16100 = ATCC BAA-896</name>
    <dbReference type="NCBI Taxonomy" id="1121022"/>
    <lineage>
        <taxon>Bacteria</taxon>
        <taxon>Pseudomonadati</taxon>
        <taxon>Pseudomonadota</taxon>
        <taxon>Alphaproteobacteria</taxon>
        <taxon>Caulobacterales</taxon>
        <taxon>Caulobacteraceae</taxon>
        <taxon>Asticcacaulis</taxon>
    </lineage>
</organism>
<dbReference type="RefSeq" id="WP_018083498.1">
    <property type="nucleotide sequence ID" value="NZ_AQWM01000034.1"/>
</dbReference>
<name>V4PMX6_9CAUL</name>
<dbReference type="Gene3D" id="3.30.470.20">
    <property type="entry name" value="ATP-grasp fold, B domain"/>
    <property type="match status" value="1"/>
</dbReference>
<evidence type="ECO:0000313" key="1">
    <source>
        <dbReference type="EMBL" id="ESQ86840.1"/>
    </source>
</evidence>
<proteinExistence type="predicted"/>
<accession>V4PMX6</accession>
<dbReference type="AlphaFoldDB" id="V4PMX6"/>
<evidence type="ECO:0008006" key="3">
    <source>
        <dbReference type="Google" id="ProtNLM"/>
    </source>
</evidence>
<reference evidence="1 2" key="1">
    <citation type="journal article" date="2014" name="Nature">
        <title>Sequential evolution of bacterial morphology by co-option of a developmental regulator.</title>
        <authorList>
            <person name="Jiang C."/>
            <person name="Brown P.J."/>
            <person name="Ducret A."/>
            <person name="Brun Y.V."/>
        </authorList>
    </citation>
    <scope>NUCLEOTIDE SEQUENCE [LARGE SCALE GENOMIC DNA]</scope>
    <source>
        <strain evidence="1 2">DSM 16100</strain>
    </source>
</reference>
<dbReference type="EMBL" id="AWGB01000049">
    <property type="protein sequence ID" value="ESQ86840.1"/>
    <property type="molecule type" value="Genomic_DNA"/>
</dbReference>
<sequence>MSLAQTELKDSALKHTAPDAPILRPDGWLSDFEWRDGRILIRKTGIRIRLDPHVLHEIFNWVLYLALVHLVAFGTHLTGRPRPRLWFAPDQPRPWYLVRGAAMWSGIDLAKRAQDADAAIYFDDSTTGDAPASLVAKRFNHGCTDISKSHVTRVFEEIFGYPLAVNPLLIAGEIVEKPEKNGVHGGRIVMAPCPPRSGFVYQRLIDSRDSDGCCHDLRTPCAGGEAVLVWIKVKTPEGRFSIHNRSAALAEVADIYTPQEQALIRQFTARMGLDWGGLDILRDRGDGRIYIVDVNKTDLGPLIALSWRDKVRSMNRLSSALRRLVSPA</sequence>
<dbReference type="STRING" id="1121022.GCA_000376105_03811"/>
<evidence type="ECO:0000313" key="2">
    <source>
        <dbReference type="Proteomes" id="UP000017837"/>
    </source>
</evidence>